<keyword evidence="1" id="KW-0472">Membrane</keyword>
<evidence type="ECO:0000256" key="1">
    <source>
        <dbReference type="SAM" id="Phobius"/>
    </source>
</evidence>
<comment type="caution">
    <text evidence="2">The sequence shown here is derived from an EMBL/GenBank/DDBJ whole genome shotgun (WGS) entry which is preliminary data.</text>
</comment>
<gene>
    <name evidence="2" type="ORF">IAD50_00175</name>
</gene>
<proteinExistence type="predicted"/>
<reference evidence="2" key="2">
    <citation type="journal article" date="2021" name="PeerJ">
        <title>Extensive microbial diversity within the chicken gut microbiome revealed by metagenomics and culture.</title>
        <authorList>
            <person name="Gilroy R."/>
            <person name="Ravi A."/>
            <person name="Getino M."/>
            <person name="Pursley I."/>
            <person name="Horton D.L."/>
            <person name="Alikhan N.F."/>
            <person name="Baker D."/>
            <person name="Gharbi K."/>
            <person name="Hall N."/>
            <person name="Watson M."/>
            <person name="Adriaenssens E.M."/>
            <person name="Foster-Nyarko E."/>
            <person name="Jarju S."/>
            <person name="Secka A."/>
            <person name="Antonio M."/>
            <person name="Oren A."/>
            <person name="Chaudhuri R.R."/>
            <person name="La Ragione R."/>
            <person name="Hildebrand F."/>
            <person name="Pallen M.J."/>
        </authorList>
    </citation>
    <scope>NUCLEOTIDE SEQUENCE</scope>
    <source>
        <strain evidence="2">CHK195-4489</strain>
    </source>
</reference>
<name>A0A9D1I620_9CLOT</name>
<dbReference type="AlphaFoldDB" id="A0A9D1I620"/>
<dbReference type="EMBL" id="DVMM01000004">
    <property type="protein sequence ID" value="HIU28694.1"/>
    <property type="molecule type" value="Genomic_DNA"/>
</dbReference>
<accession>A0A9D1I620</accession>
<keyword evidence="1" id="KW-1133">Transmembrane helix</keyword>
<evidence type="ECO:0000313" key="2">
    <source>
        <dbReference type="EMBL" id="HIU28694.1"/>
    </source>
</evidence>
<dbReference type="Gene3D" id="3.20.20.80">
    <property type="entry name" value="Glycosidases"/>
    <property type="match status" value="2"/>
</dbReference>
<keyword evidence="1" id="KW-0812">Transmembrane</keyword>
<dbReference type="Proteomes" id="UP000824089">
    <property type="component" value="Unassembled WGS sequence"/>
</dbReference>
<feature type="transmembrane region" description="Helical" evidence="1">
    <location>
        <begin position="649"/>
        <end position="666"/>
    </location>
</feature>
<sequence length="667" mass="76390">MKPEKSFFYKRNYGRRLWLFFAFILMLPLGILSSVRGSAAEKAERSAEEDSTDRLLPVKSAASITGTDALGRRLKRVSGYQGEKYVGLFYFLWLGQQNQKTVYDITDILRTSALPQLLDTNSDAYPNDLTYFFNEPLYGYYNSADPFVLRKHIELFIAADIDFLVFDVTNGIYYDEVWRQMLAVLEEYRLAGWNAPKIAFFTNTNSGEAVRHLYTALYRKVLYPELWFYGPYDKPLIIAREEEVPAALREFFCIRPPQWPLEEPQEMGFPYMDLSKPQKRYTDLINVSVCQFSGPCSDGVSVPKGLKEGYYGRGYSAGTPENGTVRRILEGKNFQEQWESAIQADPQMIFVTGWNEWIAQKSAEGYGWIDTFNTEWSRDIEMTKDRDYASDDPEDYTRQGYGDNYYLQMINAIREYKGEDLTEEKDSFPERKTIDIAGSPEQWTFEAGSPNVFYNIAVKNTARDFAGASPELHYTQAAAENFITELRVTHDDTNLYFYLQTEEDIRPRRNGASNWMNLFFSVCEKSRDKTKAASWEGFQYVLNRMPVSETLTSLERVRRDGEYVFESVQNVACSVQGNVMQIAVPFEALHIPAQDFRIDFKAADSVEREDDIMDYYVSGCAVPLGRLTYSYSAAGSAVAKTRLSLAERILLAIAGLMLMGAAAAFLY</sequence>
<evidence type="ECO:0000313" key="3">
    <source>
        <dbReference type="Proteomes" id="UP000824089"/>
    </source>
</evidence>
<organism evidence="2 3">
    <name type="scientific">Candidatus Egerieisoma faecipullorum</name>
    <dbReference type="NCBI Taxonomy" id="2840963"/>
    <lineage>
        <taxon>Bacteria</taxon>
        <taxon>Bacillati</taxon>
        <taxon>Bacillota</taxon>
        <taxon>Clostridia</taxon>
        <taxon>Eubacteriales</taxon>
        <taxon>Clostridiaceae</taxon>
        <taxon>Clostridiaceae incertae sedis</taxon>
        <taxon>Candidatus Egerieisoma</taxon>
    </lineage>
</organism>
<reference evidence="2" key="1">
    <citation type="submission" date="2020-10" db="EMBL/GenBank/DDBJ databases">
        <authorList>
            <person name="Gilroy R."/>
        </authorList>
    </citation>
    <scope>NUCLEOTIDE SEQUENCE</scope>
    <source>
        <strain evidence="2">CHK195-4489</strain>
    </source>
</reference>
<protein>
    <submittedName>
        <fullName evidence="2">Uncharacterized protein</fullName>
    </submittedName>
</protein>
<dbReference type="Gene3D" id="2.60.40.1190">
    <property type="match status" value="1"/>
</dbReference>